<evidence type="ECO:0000313" key="2">
    <source>
        <dbReference type="Proteomes" id="UP000604046"/>
    </source>
</evidence>
<accession>A0A812Q5A7</accession>
<evidence type="ECO:0000313" key="1">
    <source>
        <dbReference type="EMBL" id="CAE7365066.1"/>
    </source>
</evidence>
<organism evidence="1 2">
    <name type="scientific">Symbiodinium natans</name>
    <dbReference type="NCBI Taxonomy" id="878477"/>
    <lineage>
        <taxon>Eukaryota</taxon>
        <taxon>Sar</taxon>
        <taxon>Alveolata</taxon>
        <taxon>Dinophyceae</taxon>
        <taxon>Suessiales</taxon>
        <taxon>Symbiodiniaceae</taxon>
        <taxon>Symbiodinium</taxon>
    </lineage>
</organism>
<sequence>MALDAAYYRLRYLSVPPPHDYFTSFLSAGDGVQQALREMSEHGMDAPLSAPKPRPCSALLTVRRTTPSSPSCKRAGSNRGPCCFVRACYPPWQSAALARRAKP</sequence>
<protein>
    <submittedName>
        <fullName evidence="1">Uncharacterized protein</fullName>
    </submittedName>
</protein>
<name>A0A812Q5A7_9DINO</name>
<gene>
    <name evidence="1" type="ORF">SNAT2548_LOCUS19772</name>
</gene>
<dbReference type="EMBL" id="CAJNDS010002190">
    <property type="protein sequence ID" value="CAE7365066.1"/>
    <property type="molecule type" value="Genomic_DNA"/>
</dbReference>
<keyword evidence="2" id="KW-1185">Reference proteome</keyword>
<dbReference type="Proteomes" id="UP000604046">
    <property type="component" value="Unassembled WGS sequence"/>
</dbReference>
<proteinExistence type="predicted"/>
<comment type="caution">
    <text evidence="1">The sequence shown here is derived from an EMBL/GenBank/DDBJ whole genome shotgun (WGS) entry which is preliminary data.</text>
</comment>
<dbReference type="AlphaFoldDB" id="A0A812Q5A7"/>
<reference evidence="1" key="1">
    <citation type="submission" date="2021-02" db="EMBL/GenBank/DDBJ databases">
        <authorList>
            <person name="Dougan E. K."/>
            <person name="Rhodes N."/>
            <person name="Thang M."/>
            <person name="Chan C."/>
        </authorList>
    </citation>
    <scope>NUCLEOTIDE SEQUENCE</scope>
</reference>